<dbReference type="SMART" id="SM00184">
    <property type="entry name" value="RING"/>
    <property type="match status" value="1"/>
</dbReference>
<keyword evidence="8" id="KW-1133">Transmembrane helix</keyword>
<protein>
    <recommendedName>
        <fullName evidence="2">RING-type E3 ubiquitin transferase</fullName>
        <ecNumber evidence="2">2.3.2.27</ecNumber>
    </recommendedName>
</protein>
<evidence type="ECO:0000313" key="11">
    <source>
        <dbReference type="Proteomes" id="UP000036987"/>
    </source>
</evidence>
<evidence type="ECO:0000256" key="3">
    <source>
        <dbReference type="ARBA" id="ARBA00022723"/>
    </source>
</evidence>
<evidence type="ECO:0000256" key="7">
    <source>
        <dbReference type="PROSITE-ProRule" id="PRU00175"/>
    </source>
</evidence>
<comment type="caution">
    <text evidence="10">The sequence shown here is derived from an EMBL/GenBank/DDBJ whole genome shotgun (WGS) entry which is preliminary data.</text>
</comment>
<feature type="domain" description="RING-type" evidence="9">
    <location>
        <begin position="102"/>
        <end position="144"/>
    </location>
</feature>
<dbReference type="PANTHER" id="PTHR14155">
    <property type="entry name" value="RING FINGER DOMAIN-CONTAINING"/>
    <property type="match status" value="1"/>
</dbReference>
<dbReference type="AlphaFoldDB" id="A0A0K9Q2Y1"/>
<dbReference type="OMA" id="RAAHHQT"/>
<evidence type="ECO:0000256" key="5">
    <source>
        <dbReference type="ARBA" id="ARBA00022833"/>
    </source>
</evidence>
<dbReference type="PANTHER" id="PTHR14155:SF627">
    <property type="entry name" value="OS06G0192800 PROTEIN"/>
    <property type="match status" value="1"/>
</dbReference>
<evidence type="ECO:0000256" key="2">
    <source>
        <dbReference type="ARBA" id="ARBA00012483"/>
    </source>
</evidence>
<keyword evidence="4 7" id="KW-0863">Zinc-finger</keyword>
<keyword evidence="8" id="KW-0812">Transmembrane</keyword>
<dbReference type="InterPro" id="IPR053238">
    <property type="entry name" value="RING-H2_zinc_finger"/>
</dbReference>
<gene>
    <name evidence="10" type="ORF">ZOSMA_121G00310</name>
</gene>
<dbReference type="EC" id="2.3.2.27" evidence="2"/>
<evidence type="ECO:0000256" key="8">
    <source>
        <dbReference type="SAM" id="Phobius"/>
    </source>
</evidence>
<keyword evidence="3" id="KW-0479">Metal-binding</keyword>
<dbReference type="OrthoDB" id="8062037at2759"/>
<dbReference type="GO" id="GO:0008270">
    <property type="term" value="F:zinc ion binding"/>
    <property type="evidence" value="ECO:0007669"/>
    <property type="project" value="UniProtKB-KW"/>
</dbReference>
<keyword evidence="8" id="KW-0472">Membrane</keyword>
<evidence type="ECO:0000259" key="9">
    <source>
        <dbReference type="PROSITE" id="PS50089"/>
    </source>
</evidence>
<accession>A0A0K9Q2Y1</accession>
<feature type="transmembrane region" description="Helical" evidence="8">
    <location>
        <begin position="20"/>
        <end position="43"/>
    </location>
</feature>
<comment type="catalytic activity">
    <reaction evidence="1">
        <text>S-ubiquitinyl-[E2 ubiquitin-conjugating enzyme]-L-cysteine + [acceptor protein]-L-lysine = [E2 ubiquitin-conjugating enzyme]-L-cysteine + N(6)-ubiquitinyl-[acceptor protein]-L-lysine.</text>
        <dbReference type="EC" id="2.3.2.27"/>
    </reaction>
</comment>
<keyword evidence="11" id="KW-1185">Reference proteome</keyword>
<dbReference type="SUPFAM" id="SSF57850">
    <property type="entry name" value="RING/U-box"/>
    <property type="match status" value="1"/>
</dbReference>
<evidence type="ECO:0000256" key="4">
    <source>
        <dbReference type="ARBA" id="ARBA00022771"/>
    </source>
</evidence>
<dbReference type="InterPro" id="IPR013083">
    <property type="entry name" value="Znf_RING/FYVE/PHD"/>
</dbReference>
<reference evidence="11" key="1">
    <citation type="journal article" date="2016" name="Nature">
        <title>The genome of the seagrass Zostera marina reveals angiosperm adaptation to the sea.</title>
        <authorList>
            <person name="Olsen J.L."/>
            <person name="Rouze P."/>
            <person name="Verhelst B."/>
            <person name="Lin Y.-C."/>
            <person name="Bayer T."/>
            <person name="Collen J."/>
            <person name="Dattolo E."/>
            <person name="De Paoli E."/>
            <person name="Dittami S."/>
            <person name="Maumus F."/>
            <person name="Michel G."/>
            <person name="Kersting A."/>
            <person name="Lauritano C."/>
            <person name="Lohaus R."/>
            <person name="Toepel M."/>
            <person name="Tonon T."/>
            <person name="Vanneste K."/>
            <person name="Amirebrahimi M."/>
            <person name="Brakel J."/>
            <person name="Bostroem C."/>
            <person name="Chovatia M."/>
            <person name="Grimwood J."/>
            <person name="Jenkins J.W."/>
            <person name="Jueterbock A."/>
            <person name="Mraz A."/>
            <person name="Stam W.T."/>
            <person name="Tice H."/>
            <person name="Bornberg-Bauer E."/>
            <person name="Green P.J."/>
            <person name="Pearson G.A."/>
            <person name="Procaccini G."/>
            <person name="Duarte C.M."/>
            <person name="Schmutz J."/>
            <person name="Reusch T.B.H."/>
            <person name="Van de Peer Y."/>
        </authorList>
    </citation>
    <scope>NUCLEOTIDE SEQUENCE [LARGE SCALE GENOMIC DNA]</scope>
    <source>
        <strain evidence="11">cv. Finnish</strain>
    </source>
</reference>
<comment type="similarity">
    <text evidence="6">Belongs to the RING-type zinc finger family. ATL subfamily.</text>
</comment>
<evidence type="ECO:0000256" key="1">
    <source>
        <dbReference type="ARBA" id="ARBA00000900"/>
    </source>
</evidence>
<proteinExistence type="inferred from homology"/>
<dbReference type="GO" id="GO:0061630">
    <property type="term" value="F:ubiquitin protein ligase activity"/>
    <property type="evidence" value="ECO:0007669"/>
    <property type="project" value="UniProtKB-EC"/>
</dbReference>
<dbReference type="Proteomes" id="UP000036987">
    <property type="component" value="Unassembled WGS sequence"/>
</dbReference>
<dbReference type="PROSITE" id="PS50089">
    <property type="entry name" value="ZF_RING_2"/>
    <property type="match status" value="1"/>
</dbReference>
<dbReference type="STRING" id="29655.A0A0K9Q2Y1"/>
<dbReference type="Gene3D" id="3.30.40.10">
    <property type="entry name" value="Zinc/RING finger domain, C3HC4 (zinc finger)"/>
    <property type="match status" value="1"/>
</dbReference>
<sequence length="165" mass="18411">MSDAGDNERTTFQRNSLSLQGVIVFAAFMGSFTFLSILVCYCLSRNSRRRRLIERAAHHQTFRSPMSSSVASVTIDVGLKEDALKTLPEFIYNSAASGKLECPVCLEDFEEEDIGRSLPVCEHSFHVKCVDMWLKSNSTCPVCRSVVKIQLDDHEPEPPPPPGMV</sequence>
<dbReference type="Pfam" id="PF13639">
    <property type="entry name" value="zf-RING_2"/>
    <property type="match status" value="1"/>
</dbReference>
<organism evidence="10 11">
    <name type="scientific">Zostera marina</name>
    <name type="common">Eelgrass</name>
    <dbReference type="NCBI Taxonomy" id="29655"/>
    <lineage>
        <taxon>Eukaryota</taxon>
        <taxon>Viridiplantae</taxon>
        <taxon>Streptophyta</taxon>
        <taxon>Embryophyta</taxon>
        <taxon>Tracheophyta</taxon>
        <taxon>Spermatophyta</taxon>
        <taxon>Magnoliopsida</taxon>
        <taxon>Liliopsida</taxon>
        <taxon>Zosteraceae</taxon>
        <taxon>Zostera</taxon>
    </lineage>
</organism>
<evidence type="ECO:0000256" key="6">
    <source>
        <dbReference type="ARBA" id="ARBA00024209"/>
    </source>
</evidence>
<evidence type="ECO:0000313" key="10">
    <source>
        <dbReference type="EMBL" id="KMZ74857.1"/>
    </source>
</evidence>
<name>A0A0K9Q2Y1_ZOSMR</name>
<dbReference type="CDD" id="cd16461">
    <property type="entry name" value="RING-H2_EL5-like"/>
    <property type="match status" value="1"/>
</dbReference>
<keyword evidence="5" id="KW-0862">Zinc</keyword>
<dbReference type="EMBL" id="LFYR01000235">
    <property type="protein sequence ID" value="KMZ74857.1"/>
    <property type="molecule type" value="Genomic_DNA"/>
</dbReference>
<dbReference type="InterPro" id="IPR001841">
    <property type="entry name" value="Znf_RING"/>
</dbReference>